<evidence type="ECO:0000256" key="4">
    <source>
        <dbReference type="ARBA" id="ARBA00022827"/>
    </source>
</evidence>
<evidence type="ECO:0000256" key="6">
    <source>
        <dbReference type="SAM" id="MobiDB-lite"/>
    </source>
</evidence>
<protein>
    <recommendedName>
        <fullName evidence="7">FAD-binding PCMH-type domain-containing protein</fullName>
    </recommendedName>
</protein>
<keyword evidence="5" id="KW-0560">Oxidoreductase</keyword>
<comment type="similarity">
    <text evidence="2">Belongs to the oxygen-dependent FAD-linked oxidoreductase family.</text>
</comment>
<dbReference type="AlphaFoldDB" id="A0AAD7XGQ3"/>
<comment type="caution">
    <text evidence="8">The sequence shown here is derived from an EMBL/GenBank/DDBJ whole genome shotgun (WGS) entry which is preliminary data.</text>
</comment>
<dbReference type="Gene3D" id="3.30.465.10">
    <property type="match status" value="1"/>
</dbReference>
<dbReference type="InterPro" id="IPR006094">
    <property type="entry name" value="Oxid_FAD_bind_N"/>
</dbReference>
<gene>
    <name evidence="8" type="ORF">CTAYLR_003071</name>
</gene>
<feature type="compositionally biased region" description="Low complexity" evidence="6">
    <location>
        <begin position="511"/>
        <end position="521"/>
    </location>
</feature>
<dbReference type="PROSITE" id="PS51387">
    <property type="entry name" value="FAD_PCMH"/>
    <property type="match status" value="1"/>
</dbReference>
<sequence>MTVAFSSSINIVLTLAVGERLEVRRTQRLVFRGPCNWTGLEFNGLVVGGDLELWNRHSDRYLGPPCAVLEPFDASAVQAAIRYARDHGLPLRVNGGGHDYLTYSSWNGPVLSTKRLERIEVGHDTLVLGAGVRWGEAYAQLDRYVAGGLSPNVGVIGFLLGGGINHNYCRSYGLGVDNMLSATLVTAAGDLVRASRDENPDLFWALRGGGGSNFGVVTDVELRLGDAYESSGAIQYFFRFLRDTAAVLRRLQHFALEFALEDTRLGVEAHASAADDVQVLIQWNARKDADTFSRYLSAFASTNQIHHTNWHLDRACDGLDFEIRSGAAVVVRTACFAQTAGVDHIETHSKPLNDLAQTGDNWFVDRVGDDLIHHALEIQRVAKQELDAHFVICLEFFYNCSKDDTAFPHADSWLWYWECFTAPGEPQAACDALGTNLSLATDRTAAILGSYTNYNTDKYADTLDLVYGPSLSRLSQVKRDWDPTDFFRHEKSIPLPDPPMQLVMDGTTPTSCSSDNVSSAASRKKKEEEDVTASSPLAALPEEPAAAAAWKL</sequence>
<keyword evidence="4" id="KW-0274">FAD</keyword>
<feature type="compositionally biased region" description="Low complexity" evidence="6">
    <location>
        <begin position="533"/>
        <end position="552"/>
    </location>
</feature>
<dbReference type="InterPro" id="IPR012951">
    <property type="entry name" value="BBE"/>
</dbReference>
<dbReference type="PANTHER" id="PTHR42973:SF39">
    <property type="entry name" value="FAD-BINDING PCMH-TYPE DOMAIN-CONTAINING PROTEIN"/>
    <property type="match status" value="1"/>
</dbReference>
<evidence type="ECO:0000313" key="9">
    <source>
        <dbReference type="Proteomes" id="UP001230188"/>
    </source>
</evidence>
<reference evidence="8" key="1">
    <citation type="submission" date="2023-01" db="EMBL/GenBank/DDBJ databases">
        <title>Metagenome sequencing of chrysophaentin producing Chrysophaeum taylorii.</title>
        <authorList>
            <person name="Davison J."/>
            <person name="Bewley C."/>
        </authorList>
    </citation>
    <scope>NUCLEOTIDE SEQUENCE</scope>
    <source>
        <strain evidence="8">NIES-1699</strain>
    </source>
</reference>
<organism evidence="8 9">
    <name type="scientific">Chrysophaeum taylorii</name>
    <dbReference type="NCBI Taxonomy" id="2483200"/>
    <lineage>
        <taxon>Eukaryota</taxon>
        <taxon>Sar</taxon>
        <taxon>Stramenopiles</taxon>
        <taxon>Ochrophyta</taxon>
        <taxon>Pelagophyceae</taxon>
        <taxon>Pelagomonadales</taxon>
        <taxon>Pelagomonadaceae</taxon>
        <taxon>Chrysophaeum</taxon>
    </lineage>
</organism>
<dbReference type="GO" id="GO:0016491">
    <property type="term" value="F:oxidoreductase activity"/>
    <property type="evidence" value="ECO:0007669"/>
    <property type="project" value="UniProtKB-KW"/>
</dbReference>
<proteinExistence type="inferred from homology"/>
<comment type="cofactor">
    <cofactor evidence="1">
        <name>FAD</name>
        <dbReference type="ChEBI" id="CHEBI:57692"/>
    </cofactor>
</comment>
<dbReference type="EMBL" id="JAQMWT010000667">
    <property type="protein sequence ID" value="KAJ8598663.1"/>
    <property type="molecule type" value="Genomic_DNA"/>
</dbReference>
<dbReference type="SUPFAM" id="SSF56176">
    <property type="entry name" value="FAD-binding/transporter-associated domain-like"/>
    <property type="match status" value="1"/>
</dbReference>
<dbReference type="InterPro" id="IPR016166">
    <property type="entry name" value="FAD-bd_PCMH"/>
</dbReference>
<dbReference type="Gene3D" id="3.40.462.20">
    <property type="match status" value="1"/>
</dbReference>
<evidence type="ECO:0000256" key="5">
    <source>
        <dbReference type="ARBA" id="ARBA00023002"/>
    </source>
</evidence>
<dbReference type="InterPro" id="IPR050416">
    <property type="entry name" value="FAD-linked_Oxidoreductase"/>
</dbReference>
<feature type="region of interest" description="Disordered" evidence="6">
    <location>
        <begin position="490"/>
        <end position="552"/>
    </location>
</feature>
<accession>A0AAD7XGQ3</accession>
<evidence type="ECO:0000256" key="3">
    <source>
        <dbReference type="ARBA" id="ARBA00022630"/>
    </source>
</evidence>
<evidence type="ECO:0000259" key="7">
    <source>
        <dbReference type="PROSITE" id="PS51387"/>
    </source>
</evidence>
<dbReference type="Proteomes" id="UP001230188">
    <property type="component" value="Unassembled WGS sequence"/>
</dbReference>
<dbReference type="InterPro" id="IPR016169">
    <property type="entry name" value="FAD-bd_PCMH_sub2"/>
</dbReference>
<evidence type="ECO:0000256" key="2">
    <source>
        <dbReference type="ARBA" id="ARBA00005466"/>
    </source>
</evidence>
<dbReference type="Pfam" id="PF08031">
    <property type="entry name" value="BBE"/>
    <property type="match status" value="1"/>
</dbReference>
<name>A0AAD7XGQ3_9STRA</name>
<dbReference type="Pfam" id="PF01565">
    <property type="entry name" value="FAD_binding_4"/>
    <property type="match status" value="1"/>
</dbReference>
<feature type="domain" description="FAD-binding PCMH-type" evidence="7">
    <location>
        <begin position="61"/>
        <end position="227"/>
    </location>
</feature>
<evidence type="ECO:0000313" key="8">
    <source>
        <dbReference type="EMBL" id="KAJ8598663.1"/>
    </source>
</evidence>
<keyword evidence="9" id="KW-1185">Reference proteome</keyword>
<dbReference type="PANTHER" id="PTHR42973">
    <property type="entry name" value="BINDING OXIDOREDUCTASE, PUTATIVE (AFU_ORTHOLOGUE AFUA_1G17690)-RELATED"/>
    <property type="match status" value="1"/>
</dbReference>
<dbReference type="InterPro" id="IPR036318">
    <property type="entry name" value="FAD-bd_PCMH-like_sf"/>
</dbReference>
<dbReference type="GO" id="GO:0071949">
    <property type="term" value="F:FAD binding"/>
    <property type="evidence" value="ECO:0007669"/>
    <property type="project" value="InterPro"/>
</dbReference>
<evidence type="ECO:0000256" key="1">
    <source>
        <dbReference type="ARBA" id="ARBA00001974"/>
    </source>
</evidence>
<keyword evidence="3" id="KW-0285">Flavoprotein</keyword>